<feature type="compositionally biased region" description="Polar residues" evidence="1">
    <location>
        <begin position="27"/>
        <end position="40"/>
    </location>
</feature>
<evidence type="ECO:0000256" key="1">
    <source>
        <dbReference type="SAM" id="MobiDB-lite"/>
    </source>
</evidence>
<dbReference type="Gramene" id="SIN_1019006.t">
    <property type="protein sequence ID" value="SIN_1019006.t"/>
    <property type="gene ID" value="SIN_1019006"/>
</dbReference>
<evidence type="ECO:0000313" key="2">
    <source>
        <dbReference type="Proteomes" id="UP000504604"/>
    </source>
</evidence>
<dbReference type="InterPro" id="IPR039624">
    <property type="entry name" value="LEA1/2/D7/KIN2"/>
</dbReference>
<dbReference type="KEGG" id="sind:105171884"/>
<dbReference type="OrthoDB" id="1894923at2759"/>
<feature type="compositionally biased region" description="Basic and acidic residues" evidence="1">
    <location>
        <begin position="1"/>
        <end position="11"/>
    </location>
</feature>
<organism evidence="2 3">
    <name type="scientific">Sesamum indicum</name>
    <name type="common">Oriental sesame</name>
    <name type="synonym">Sesamum orientale</name>
    <dbReference type="NCBI Taxonomy" id="4182"/>
    <lineage>
        <taxon>Eukaryota</taxon>
        <taxon>Viridiplantae</taxon>
        <taxon>Streptophyta</taxon>
        <taxon>Embryophyta</taxon>
        <taxon>Tracheophyta</taxon>
        <taxon>Spermatophyta</taxon>
        <taxon>Magnoliopsida</taxon>
        <taxon>eudicotyledons</taxon>
        <taxon>Gunneridae</taxon>
        <taxon>Pentapetalae</taxon>
        <taxon>asterids</taxon>
        <taxon>lamiids</taxon>
        <taxon>Lamiales</taxon>
        <taxon>Pedaliaceae</taxon>
        <taxon>Sesamum</taxon>
    </lineage>
</organism>
<sequence>MESRSRPHNEAEQAMSQGQMRRDEEMNQQSDMQNQGHATNFLQETGTQAKNIAQGAVNIVWGAAVGAANMAQGAAQGAATMAQGAAQGATTMAQGATDTVKNTLGMNSSDTTTSSTGGSTVDYSDGNTNTGGSTVNHPDRTADMGGSAYPNATNYTSNPHNTRT</sequence>
<dbReference type="GeneID" id="105171884"/>
<dbReference type="PANTHER" id="PTHR34191:SF9">
    <property type="entry name" value="F6D8.10"/>
    <property type="match status" value="1"/>
</dbReference>
<dbReference type="InParanoid" id="A0A6I9U1X4"/>
<dbReference type="Proteomes" id="UP000504604">
    <property type="component" value="Linkage group LG10"/>
</dbReference>
<feature type="compositionally biased region" description="Polar residues" evidence="1">
    <location>
        <begin position="150"/>
        <end position="164"/>
    </location>
</feature>
<protein>
    <submittedName>
        <fullName evidence="3">Repressed By RIM101 protein 1</fullName>
    </submittedName>
</protein>
<dbReference type="RefSeq" id="XP_011091441.1">
    <property type="nucleotide sequence ID" value="XM_011093139.2"/>
</dbReference>
<feature type="region of interest" description="Disordered" evidence="1">
    <location>
        <begin position="1"/>
        <end position="40"/>
    </location>
</feature>
<name>A0A6I9U1X4_SESIN</name>
<gene>
    <name evidence="3" type="primary">LOC105171884</name>
</gene>
<reference evidence="3" key="1">
    <citation type="submission" date="2025-08" db="UniProtKB">
        <authorList>
            <consortium name="RefSeq"/>
        </authorList>
    </citation>
    <scope>IDENTIFICATION</scope>
</reference>
<feature type="compositionally biased region" description="Low complexity" evidence="1">
    <location>
        <begin position="108"/>
        <end position="126"/>
    </location>
</feature>
<evidence type="ECO:0000313" key="3">
    <source>
        <dbReference type="RefSeq" id="XP_011091441.1"/>
    </source>
</evidence>
<dbReference type="AlphaFoldDB" id="A0A6I9U1X4"/>
<feature type="compositionally biased region" description="Polar residues" evidence="1">
    <location>
        <begin position="127"/>
        <end position="136"/>
    </location>
</feature>
<accession>A0A6I9U1X4</accession>
<keyword evidence="2" id="KW-1185">Reference proteome</keyword>
<feature type="region of interest" description="Disordered" evidence="1">
    <location>
        <begin position="100"/>
        <end position="164"/>
    </location>
</feature>
<dbReference type="PANTHER" id="PTHR34191">
    <property type="entry name" value="LATE EMBRYOGENESIS ABUNDANT PROTEIN (LEA) FAMILY PROTEIN"/>
    <property type="match status" value="1"/>
</dbReference>
<proteinExistence type="predicted"/>